<evidence type="ECO:0000313" key="13">
    <source>
        <dbReference type="Proteomes" id="UP000274756"/>
    </source>
</evidence>
<evidence type="ECO:0000256" key="6">
    <source>
        <dbReference type="ARBA" id="ARBA00022737"/>
    </source>
</evidence>
<dbReference type="SUPFAM" id="SSF52058">
    <property type="entry name" value="L domain-like"/>
    <property type="match status" value="1"/>
</dbReference>
<keyword evidence="8 9" id="KW-0472">Membrane</keyword>
<evidence type="ECO:0000256" key="8">
    <source>
        <dbReference type="ARBA" id="ARBA00023136"/>
    </source>
</evidence>
<dbReference type="FunFam" id="3.80.10.10:FF:001438">
    <property type="entry name" value="Uncharacterized protein"/>
    <property type="match status" value="1"/>
</dbReference>
<dbReference type="WBParaSite" id="DME_0000315601-mRNA-1">
    <property type="protein sequence ID" value="DME_0000315601-mRNA-1"/>
    <property type="gene ID" value="DME_0000315601"/>
</dbReference>
<reference evidence="11 13" key="2">
    <citation type="submission" date="2018-11" db="EMBL/GenBank/DDBJ databases">
        <authorList>
            <consortium name="Pathogen Informatics"/>
        </authorList>
    </citation>
    <scope>NUCLEOTIDE SEQUENCE [LARGE SCALE GENOMIC DNA]</scope>
</reference>
<dbReference type="Proteomes" id="UP000038040">
    <property type="component" value="Unplaced"/>
</dbReference>
<reference evidence="14" key="1">
    <citation type="submission" date="2017-02" db="UniProtKB">
        <authorList>
            <consortium name="WormBaseParasite"/>
        </authorList>
    </citation>
    <scope>IDENTIFICATION</scope>
</reference>
<dbReference type="Gene3D" id="3.80.10.10">
    <property type="entry name" value="Ribonuclease Inhibitor"/>
    <property type="match status" value="3"/>
</dbReference>
<keyword evidence="7 9" id="KW-1133">Transmembrane helix</keyword>
<dbReference type="PANTHER" id="PTHR24369">
    <property type="entry name" value="ANTIGEN BSP, PUTATIVE-RELATED"/>
    <property type="match status" value="1"/>
</dbReference>
<feature type="transmembrane region" description="Helical" evidence="9">
    <location>
        <begin position="458"/>
        <end position="480"/>
    </location>
</feature>
<dbReference type="AlphaFoldDB" id="A0A0N4U812"/>
<proteinExistence type="predicted"/>
<keyword evidence="13" id="KW-1185">Reference proteome</keyword>
<dbReference type="Proteomes" id="UP000274756">
    <property type="component" value="Unassembled WGS sequence"/>
</dbReference>
<dbReference type="PRINTS" id="PR00019">
    <property type="entry name" value="LEURICHRPT"/>
</dbReference>
<dbReference type="InterPro" id="IPR003591">
    <property type="entry name" value="Leu-rich_rpt_typical-subtyp"/>
</dbReference>
<dbReference type="SMART" id="SM00369">
    <property type="entry name" value="LRR_TYP"/>
    <property type="match status" value="10"/>
</dbReference>
<dbReference type="SMART" id="SM00365">
    <property type="entry name" value="LRR_SD22"/>
    <property type="match status" value="3"/>
</dbReference>
<dbReference type="GO" id="GO:0005886">
    <property type="term" value="C:plasma membrane"/>
    <property type="evidence" value="ECO:0007669"/>
    <property type="project" value="UniProtKB-SubCell"/>
</dbReference>
<dbReference type="PANTHER" id="PTHR24369:SF215">
    <property type="entry name" value="PROTEIN WINDPIPE"/>
    <property type="match status" value="1"/>
</dbReference>
<name>A0A0N4U812_DRAME</name>
<evidence type="ECO:0000256" key="3">
    <source>
        <dbReference type="ARBA" id="ARBA00022614"/>
    </source>
</evidence>
<feature type="chain" id="PRO_5041039157" evidence="10">
    <location>
        <begin position="17"/>
        <end position="571"/>
    </location>
</feature>
<dbReference type="InterPro" id="IPR001611">
    <property type="entry name" value="Leu-rich_rpt"/>
</dbReference>
<evidence type="ECO:0000256" key="2">
    <source>
        <dbReference type="ARBA" id="ARBA00022475"/>
    </source>
</evidence>
<evidence type="ECO:0000313" key="14">
    <source>
        <dbReference type="WBParaSite" id="DME_0000315601-mRNA-1"/>
    </source>
</evidence>
<evidence type="ECO:0000256" key="10">
    <source>
        <dbReference type="SAM" id="SignalP"/>
    </source>
</evidence>
<keyword evidence="5 10" id="KW-0732">Signal</keyword>
<keyword evidence="4 9" id="KW-0812">Transmembrane</keyword>
<keyword evidence="6" id="KW-0677">Repeat</keyword>
<sequence>MERNFLLMLILPNVWAMCPNGCVCTDNEERETKCNGSQITDLPSLLDPRTKLLSISNSRINMLDADTLELYPELEYLDLSNNEIETLRTGLFRCQNKLLALYLNGNKIARIERGAFTGLNALQVIDLSSNRLSLLEPLSFQEMSNLMEINLSNNLLNYIEQGVFHGLDHLRLLKISFNRLQAVNFEMLAEIPRVQGIDASHNLISRISFAAFSQQSELRWLDLSSNLISAINESSFIELNSIQRLNLSNNMIHQISDINIQQLSSLEVLDISWNSLIALTTSSFEGLSSLQHLNLSHQQYLKEIQPISSYLYLFAFHFASTFSFLQLNAFSGLSSLNSLDLSYCKQLQKIDEHAFEIRSQLRHFDLSHCSLRSLSEALIDWNRLSSLKLAGNPLHCDSNLLSFLPNLLKKLSISDMKCSTPEDVLGWRIDLMVFRKLNSGSSSLNDYNIIKSILDHQFLLIIVSCTTVTAILLVPIFKIYQRMKSSIKKSYKPDLPHNRPAITDTVGYDKRCAFKEVFYSPSEFTASTSSTFEDTDHYTSLMRQDDPYINVNTNRSNERSSIYSQNHQPKI</sequence>
<keyword evidence="3" id="KW-0433">Leucine-rich repeat</keyword>
<keyword evidence="2" id="KW-1003">Cell membrane</keyword>
<dbReference type="STRING" id="318479.A0A0N4U812"/>
<evidence type="ECO:0000256" key="9">
    <source>
        <dbReference type="SAM" id="Phobius"/>
    </source>
</evidence>
<feature type="signal peptide" evidence="10">
    <location>
        <begin position="1"/>
        <end position="16"/>
    </location>
</feature>
<dbReference type="EMBL" id="UYYG01001159">
    <property type="protein sequence ID" value="VDN57342.1"/>
    <property type="molecule type" value="Genomic_DNA"/>
</dbReference>
<dbReference type="InterPro" id="IPR050541">
    <property type="entry name" value="LRR_TM_domain-containing"/>
</dbReference>
<evidence type="ECO:0000313" key="11">
    <source>
        <dbReference type="EMBL" id="VDN57342.1"/>
    </source>
</evidence>
<organism evidence="12 14">
    <name type="scientific">Dracunculus medinensis</name>
    <name type="common">Guinea worm</name>
    <dbReference type="NCBI Taxonomy" id="318479"/>
    <lineage>
        <taxon>Eukaryota</taxon>
        <taxon>Metazoa</taxon>
        <taxon>Ecdysozoa</taxon>
        <taxon>Nematoda</taxon>
        <taxon>Chromadorea</taxon>
        <taxon>Rhabditida</taxon>
        <taxon>Spirurina</taxon>
        <taxon>Dracunculoidea</taxon>
        <taxon>Dracunculidae</taxon>
        <taxon>Dracunculus</taxon>
    </lineage>
</organism>
<dbReference type="PROSITE" id="PS51450">
    <property type="entry name" value="LRR"/>
    <property type="match status" value="4"/>
</dbReference>
<protein>
    <submittedName>
        <fullName evidence="14">LRRCT domain-containing protein</fullName>
    </submittedName>
</protein>
<dbReference type="Pfam" id="PF13855">
    <property type="entry name" value="LRR_8"/>
    <property type="match status" value="4"/>
</dbReference>
<accession>A0A0N4U812</accession>
<evidence type="ECO:0000256" key="4">
    <source>
        <dbReference type="ARBA" id="ARBA00022692"/>
    </source>
</evidence>
<dbReference type="OrthoDB" id="1055097at2759"/>
<evidence type="ECO:0000256" key="7">
    <source>
        <dbReference type="ARBA" id="ARBA00022989"/>
    </source>
</evidence>
<comment type="subcellular location">
    <subcellularLocation>
        <location evidence="1">Cell membrane</location>
    </subcellularLocation>
</comment>
<evidence type="ECO:0000313" key="12">
    <source>
        <dbReference type="Proteomes" id="UP000038040"/>
    </source>
</evidence>
<evidence type="ECO:0000256" key="5">
    <source>
        <dbReference type="ARBA" id="ARBA00022729"/>
    </source>
</evidence>
<evidence type="ECO:0000256" key="1">
    <source>
        <dbReference type="ARBA" id="ARBA00004236"/>
    </source>
</evidence>
<gene>
    <name evidence="11" type="ORF">DME_LOCUS7315</name>
</gene>
<dbReference type="InterPro" id="IPR032675">
    <property type="entry name" value="LRR_dom_sf"/>
</dbReference>